<dbReference type="EMBL" id="JAOTOJ010000009">
    <property type="protein sequence ID" value="KAK9395727.1"/>
    <property type="molecule type" value="Genomic_DNA"/>
</dbReference>
<dbReference type="PANTHER" id="PTHR37984">
    <property type="entry name" value="PROTEIN CBG26694"/>
    <property type="match status" value="1"/>
</dbReference>
<sequence length="147" mass="17015">MPPCTHRVARMTAERLADTTPPELRDAVTRDKWLQEHPGLLTQGDGLAWKGDKLYVPEDLRQHILRRCHDPKQAGHFGFLITLHYIRRQFWWPRMKPDVEAYVRNCHVYATAKPQVGKPMGLLQKVADPSQPWEGIVMDFIVELPPS</sequence>
<dbReference type="InterPro" id="IPR041588">
    <property type="entry name" value="Integrase_H2C2"/>
</dbReference>
<comment type="caution">
    <text evidence="3">The sequence shown here is derived from an EMBL/GenBank/DDBJ whole genome shotgun (WGS) entry which is preliminary data.</text>
</comment>
<reference evidence="3 4" key="1">
    <citation type="journal article" date="2024" name="Proc. Natl. Acad. Sci. U.S.A.">
        <title>The genetic regulatory architecture and epigenomic basis for age-related changes in rattlesnake venom.</title>
        <authorList>
            <person name="Hogan M.P."/>
            <person name="Holding M.L."/>
            <person name="Nystrom G.S."/>
            <person name="Colston T.J."/>
            <person name="Bartlett D.A."/>
            <person name="Mason A.J."/>
            <person name="Ellsworth S.A."/>
            <person name="Rautsaw R.M."/>
            <person name="Lawrence K.C."/>
            <person name="Strickland J.L."/>
            <person name="He B."/>
            <person name="Fraser P."/>
            <person name="Margres M.J."/>
            <person name="Gilbert D.M."/>
            <person name="Gibbs H.L."/>
            <person name="Parkinson C.L."/>
            <person name="Rokyta D.R."/>
        </authorList>
    </citation>
    <scope>NUCLEOTIDE SEQUENCE [LARGE SCALE GENOMIC DNA]</scope>
    <source>
        <strain evidence="3">DRR0105</strain>
    </source>
</reference>
<organism evidence="3 4">
    <name type="scientific">Crotalus adamanteus</name>
    <name type="common">Eastern diamondback rattlesnake</name>
    <dbReference type="NCBI Taxonomy" id="8729"/>
    <lineage>
        <taxon>Eukaryota</taxon>
        <taxon>Metazoa</taxon>
        <taxon>Chordata</taxon>
        <taxon>Craniata</taxon>
        <taxon>Vertebrata</taxon>
        <taxon>Euteleostomi</taxon>
        <taxon>Lepidosauria</taxon>
        <taxon>Squamata</taxon>
        <taxon>Bifurcata</taxon>
        <taxon>Unidentata</taxon>
        <taxon>Episquamata</taxon>
        <taxon>Toxicofera</taxon>
        <taxon>Serpentes</taxon>
        <taxon>Colubroidea</taxon>
        <taxon>Viperidae</taxon>
        <taxon>Crotalinae</taxon>
        <taxon>Crotalus</taxon>
    </lineage>
</organism>
<dbReference type="Proteomes" id="UP001474421">
    <property type="component" value="Unassembled WGS sequence"/>
</dbReference>
<evidence type="ECO:0000313" key="4">
    <source>
        <dbReference type="Proteomes" id="UP001474421"/>
    </source>
</evidence>
<keyword evidence="4" id="KW-1185">Reference proteome</keyword>
<evidence type="ECO:0000259" key="2">
    <source>
        <dbReference type="Pfam" id="PF17921"/>
    </source>
</evidence>
<dbReference type="InterPro" id="IPR050951">
    <property type="entry name" value="Retrovirus_Pol_polyprotein"/>
</dbReference>
<dbReference type="AlphaFoldDB" id="A0AAW1B2K5"/>
<protein>
    <recommendedName>
        <fullName evidence="1">Gypsy retrotransposon integrase-like protein 1</fullName>
    </recommendedName>
</protein>
<feature type="domain" description="Integrase zinc-binding" evidence="2">
    <location>
        <begin position="56"/>
        <end position="115"/>
    </location>
</feature>
<dbReference type="PANTHER" id="PTHR37984:SF15">
    <property type="entry name" value="INTEGRASE CATALYTIC DOMAIN-CONTAINING PROTEIN"/>
    <property type="match status" value="1"/>
</dbReference>
<accession>A0AAW1B2K5</accession>
<name>A0AAW1B2K5_CROAD</name>
<evidence type="ECO:0000313" key="3">
    <source>
        <dbReference type="EMBL" id="KAK9395727.1"/>
    </source>
</evidence>
<proteinExistence type="predicted"/>
<dbReference type="FunFam" id="1.10.340.70:FF:000001">
    <property type="entry name" value="Retrovirus-related Pol polyprotein from transposon gypsy-like Protein"/>
    <property type="match status" value="1"/>
</dbReference>
<dbReference type="Pfam" id="PF17921">
    <property type="entry name" value="Integrase_H2C2"/>
    <property type="match status" value="1"/>
</dbReference>
<dbReference type="Gene3D" id="1.10.340.70">
    <property type="match status" value="1"/>
</dbReference>
<evidence type="ECO:0000256" key="1">
    <source>
        <dbReference type="ARBA" id="ARBA00039658"/>
    </source>
</evidence>
<gene>
    <name evidence="3" type="ORF">NXF25_019088</name>
</gene>